<keyword evidence="1" id="KW-0472">Membrane</keyword>
<keyword evidence="1" id="KW-1133">Transmembrane helix</keyword>
<keyword evidence="1" id="KW-0812">Transmembrane</keyword>
<dbReference type="RefSeq" id="WP_054279062.1">
    <property type="nucleotide sequence ID" value="NZ_LHQM01000030.1"/>
</dbReference>
<dbReference type="PATRIC" id="fig|119224.3.peg.1112"/>
<sequence length="61" mass="6794">MVITGKKVFKMVYFANLIFHILFIGYQISQSVNISGGYLAIAASSISSMTLIMMLTKDKEE</sequence>
<comment type="caution">
    <text evidence="2">The sequence shown here is derived from an EMBL/GenBank/DDBJ whole genome shotgun (WGS) entry which is preliminary data.</text>
</comment>
<name>A0A0P6S737_9STRE</name>
<evidence type="ECO:0000313" key="2">
    <source>
        <dbReference type="EMBL" id="KPJ22070.1"/>
    </source>
</evidence>
<accession>A0A0P6S737</accession>
<feature type="transmembrane region" description="Helical" evidence="1">
    <location>
        <begin position="12"/>
        <end position="29"/>
    </location>
</feature>
<gene>
    <name evidence="2" type="ORF">AKK44_06880</name>
</gene>
<dbReference type="EMBL" id="LHQM01000030">
    <property type="protein sequence ID" value="KPJ22070.1"/>
    <property type="molecule type" value="Genomic_DNA"/>
</dbReference>
<dbReference type="AlphaFoldDB" id="A0A0P6S737"/>
<dbReference type="Proteomes" id="UP000049578">
    <property type="component" value="Unassembled WGS sequence"/>
</dbReference>
<feature type="transmembrane region" description="Helical" evidence="1">
    <location>
        <begin position="35"/>
        <end position="55"/>
    </location>
</feature>
<proteinExistence type="predicted"/>
<keyword evidence="3" id="KW-1185">Reference proteome</keyword>
<protein>
    <submittedName>
        <fullName evidence="2">Uncharacterized protein</fullName>
    </submittedName>
</protein>
<organism evidence="2 3">
    <name type="scientific">Streptococcus phocae</name>
    <dbReference type="NCBI Taxonomy" id="119224"/>
    <lineage>
        <taxon>Bacteria</taxon>
        <taxon>Bacillati</taxon>
        <taxon>Bacillota</taxon>
        <taxon>Bacilli</taxon>
        <taxon>Lactobacillales</taxon>
        <taxon>Streptococcaceae</taxon>
        <taxon>Streptococcus</taxon>
    </lineage>
</organism>
<evidence type="ECO:0000256" key="1">
    <source>
        <dbReference type="SAM" id="Phobius"/>
    </source>
</evidence>
<evidence type="ECO:0000313" key="3">
    <source>
        <dbReference type="Proteomes" id="UP000049578"/>
    </source>
</evidence>
<reference evidence="2 3" key="1">
    <citation type="submission" date="2015-08" db="EMBL/GenBank/DDBJ databases">
        <title>Genome sequence of Streptococcus phocae subsp. phocae ATCC 51973T isolated from liver specimen obtained from seal.</title>
        <authorList>
            <person name="Avendano-Herrera R."/>
        </authorList>
    </citation>
    <scope>NUCLEOTIDE SEQUENCE [LARGE SCALE GENOMIC DNA]</scope>
    <source>
        <strain evidence="2 3">ATCC 51973</strain>
    </source>
</reference>